<dbReference type="GO" id="GO:0006874">
    <property type="term" value="P:intracellular calcium ion homeostasis"/>
    <property type="evidence" value="ECO:0007669"/>
    <property type="project" value="TreeGrafter"/>
</dbReference>
<feature type="transmembrane region" description="Helical" evidence="5">
    <location>
        <begin position="303"/>
        <end position="323"/>
    </location>
</feature>
<keyword evidence="2 5" id="KW-0812">Transmembrane</keyword>
<comment type="subcellular location">
    <subcellularLocation>
        <location evidence="1">Membrane</location>
        <topology evidence="1">Multi-pass membrane protein</topology>
    </subcellularLocation>
</comment>
<feature type="domain" description="Sodium/calcium exchanger membrane region" evidence="6">
    <location>
        <begin position="176"/>
        <end position="321"/>
    </location>
</feature>
<dbReference type="Gene3D" id="1.20.1420.30">
    <property type="entry name" value="NCX, central ion-binding region"/>
    <property type="match status" value="1"/>
</dbReference>
<dbReference type="AlphaFoldDB" id="A0A235BQQ6"/>
<dbReference type="GO" id="GO:0008273">
    <property type="term" value="F:calcium, potassium:sodium antiporter activity"/>
    <property type="evidence" value="ECO:0007669"/>
    <property type="project" value="TreeGrafter"/>
</dbReference>
<feature type="transmembrane region" description="Helical" evidence="5">
    <location>
        <begin position="38"/>
        <end position="56"/>
    </location>
</feature>
<feature type="transmembrane region" description="Helical" evidence="5">
    <location>
        <begin position="130"/>
        <end position="148"/>
    </location>
</feature>
<evidence type="ECO:0000256" key="2">
    <source>
        <dbReference type="ARBA" id="ARBA00022692"/>
    </source>
</evidence>
<feature type="transmembrane region" description="Helical" evidence="5">
    <location>
        <begin position="103"/>
        <end position="124"/>
    </location>
</feature>
<gene>
    <name evidence="7" type="ORF">CH330_08290</name>
</gene>
<evidence type="ECO:0000256" key="5">
    <source>
        <dbReference type="SAM" id="Phobius"/>
    </source>
</evidence>
<reference evidence="7 8" key="1">
    <citation type="submission" date="2017-07" db="EMBL/GenBank/DDBJ databases">
        <title>Recovery of genomes from metagenomes via a dereplication, aggregation, and scoring strategy.</title>
        <authorList>
            <person name="Sieber C.M."/>
            <person name="Probst A.J."/>
            <person name="Sharrar A."/>
            <person name="Thomas B.C."/>
            <person name="Hess M."/>
            <person name="Tringe S.G."/>
            <person name="Banfield J.F."/>
        </authorList>
    </citation>
    <scope>NUCLEOTIDE SEQUENCE [LARGE SCALE GENOMIC DNA]</scope>
    <source>
        <strain evidence="7">JGI_Cruoil_03_51_56</strain>
    </source>
</reference>
<feature type="domain" description="Sodium/calcium exchanger membrane region" evidence="6">
    <location>
        <begin position="4"/>
        <end position="145"/>
    </location>
</feature>
<dbReference type="InterPro" id="IPR004837">
    <property type="entry name" value="NaCa_Exmemb"/>
</dbReference>
<evidence type="ECO:0000256" key="3">
    <source>
        <dbReference type="ARBA" id="ARBA00022989"/>
    </source>
</evidence>
<evidence type="ECO:0000313" key="7">
    <source>
        <dbReference type="EMBL" id="OYD14536.1"/>
    </source>
</evidence>
<dbReference type="InterPro" id="IPR004481">
    <property type="entry name" value="K/Na/Ca-exchanger"/>
</dbReference>
<sequence>MALVIFGFIGCAAAILWAGTRLTIYADVIAERTRLGRVWAGMVLLAVATSLPELFNSTSAVVQNLPNIAAGDVAGSNILNLAILGIVGVFSRSRTRLHGLSRFHVRSAWFIIVMSVLAAGSIMLGPRLPALGWISPVTPLILLLYFWAVRKAGTVAETASLRPVTTRISLRTAVIRYILFALAVVTAAVLLPSLASHVATSTGLGNTFVGTIMVAFATSLPELVTATAAVRIRAPEMAVGGLIGSNLFNLGILGIGDIVYWRGSLFAAVQSTHTVPLSSGLLLAGLFIIILKVPPGRRFLRITWFGWAAIAVYLANALFLYAAR</sequence>
<dbReference type="PANTHER" id="PTHR10846">
    <property type="entry name" value="SODIUM/POTASSIUM/CALCIUM EXCHANGER"/>
    <property type="match status" value="1"/>
</dbReference>
<keyword evidence="4 5" id="KW-0472">Membrane</keyword>
<dbReference type="GO" id="GO:0005886">
    <property type="term" value="C:plasma membrane"/>
    <property type="evidence" value="ECO:0007669"/>
    <property type="project" value="TreeGrafter"/>
</dbReference>
<comment type="caution">
    <text evidence="7">The sequence shown here is derived from an EMBL/GenBank/DDBJ whole genome shotgun (WGS) entry which is preliminary data.</text>
</comment>
<feature type="transmembrane region" description="Helical" evidence="5">
    <location>
        <begin position="207"/>
        <end position="230"/>
    </location>
</feature>
<evidence type="ECO:0000256" key="4">
    <source>
        <dbReference type="ARBA" id="ARBA00023136"/>
    </source>
</evidence>
<keyword evidence="3 5" id="KW-1133">Transmembrane helix</keyword>
<dbReference type="Proteomes" id="UP000215559">
    <property type="component" value="Unassembled WGS sequence"/>
</dbReference>
<evidence type="ECO:0000313" key="8">
    <source>
        <dbReference type="Proteomes" id="UP000215559"/>
    </source>
</evidence>
<dbReference type="Pfam" id="PF01699">
    <property type="entry name" value="Na_Ca_ex"/>
    <property type="match status" value="2"/>
</dbReference>
<dbReference type="InterPro" id="IPR044880">
    <property type="entry name" value="NCX_ion-bd_dom_sf"/>
</dbReference>
<protein>
    <recommendedName>
        <fullName evidence="6">Sodium/calcium exchanger membrane region domain-containing protein</fullName>
    </recommendedName>
</protein>
<feature type="transmembrane region" description="Helical" evidence="5">
    <location>
        <begin position="177"/>
        <end position="195"/>
    </location>
</feature>
<accession>A0A235BQQ6</accession>
<feature type="transmembrane region" description="Helical" evidence="5">
    <location>
        <begin position="273"/>
        <end position="291"/>
    </location>
</feature>
<dbReference type="PANTHER" id="PTHR10846:SF8">
    <property type="entry name" value="INNER MEMBRANE PROTEIN YRBG"/>
    <property type="match status" value="1"/>
</dbReference>
<feature type="transmembrane region" description="Helical" evidence="5">
    <location>
        <begin position="237"/>
        <end position="261"/>
    </location>
</feature>
<organism evidence="7 8">
    <name type="scientific">candidate division WOR-3 bacterium JGI_Cruoil_03_51_56</name>
    <dbReference type="NCBI Taxonomy" id="1973747"/>
    <lineage>
        <taxon>Bacteria</taxon>
        <taxon>Bacteria division WOR-3</taxon>
    </lineage>
</organism>
<proteinExistence type="predicted"/>
<evidence type="ECO:0000259" key="6">
    <source>
        <dbReference type="Pfam" id="PF01699"/>
    </source>
</evidence>
<name>A0A235BQQ6_UNCW3</name>
<feature type="transmembrane region" description="Helical" evidence="5">
    <location>
        <begin position="68"/>
        <end position="91"/>
    </location>
</feature>
<evidence type="ECO:0000256" key="1">
    <source>
        <dbReference type="ARBA" id="ARBA00004141"/>
    </source>
</evidence>
<dbReference type="EMBL" id="NOZP01000152">
    <property type="protein sequence ID" value="OYD14536.1"/>
    <property type="molecule type" value="Genomic_DNA"/>
</dbReference>
<dbReference type="GO" id="GO:0005262">
    <property type="term" value="F:calcium channel activity"/>
    <property type="evidence" value="ECO:0007669"/>
    <property type="project" value="TreeGrafter"/>
</dbReference>
<feature type="transmembrane region" description="Helical" evidence="5">
    <location>
        <begin position="6"/>
        <end position="26"/>
    </location>
</feature>